<feature type="region of interest" description="Disordered" evidence="3">
    <location>
        <begin position="126"/>
        <end position="152"/>
    </location>
</feature>
<evidence type="ECO:0000313" key="5">
    <source>
        <dbReference type="Proteomes" id="UP000799291"/>
    </source>
</evidence>
<dbReference type="Gene3D" id="1.25.40.10">
    <property type="entry name" value="Tetratricopeptide repeat domain"/>
    <property type="match status" value="2"/>
</dbReference>
<keyword evidence="1" id="KW-0677">Repeat</keyword>
<reference evidence="4" key="1">
    <citation type="journal article" date="2020" name="Stud. Mycol.">
        <title>101 Dothideomycetes genomes: a test case for predicting lifestyles and emergence of pathogens.</title>
        <authorList>
            <person name="Haridas S."/>
            <person name="Albert R."/>
            <person name="Binder M."/>
            <person name="Bloem J."/>
            <person name="Labutti K."/>
            <person name="Salamov A."/>
            <person name="Andreopoulos B."/>
            <person name="Baker S."/>
            <person name="Barry K."/>
            <person name="Bills G."/>
            <person name="Bluhm B."/>
            <person name="Cannon C."/>
            <person name="Castanera R."/>
            <person name="Culley D."/>
            <person name="Daum C."/>
            <person name="Ezra D."/>
            <person name="Gonzalez J."/>
            <person name="Henrissat B."/>
            <person name="Kuo A."/>
            <person name="Liang C."/>
            <person name="Lipzen A."/>
            <person name="Lutzoni F."/>
            <person name="Magnuson J."/>
            <person name="Mondo S."/>
            <person name="Nolan M."/>
            <person name="Ohm R."/>
            <person name="Pangilinan J."/>
            <person name="Park H.-J."/>
            <person name="Ramirez L."/>
            <person name="Alfaro M."/>
            <person name="Sun H."/>
            <person name="Tritt A."/>
            <person name="Yoshinaga Y."/>
            <person name="Zwiers L.-H."/>
            <person name="Turgeon B."/>
            <person name="Goodwin S."/>
            <person name="Spatafora J."/>
            <person name="Crous P."/>
            <person name="Grigoriev I."/>
        </authorList>
    </citation>
    <scope>NUCLEOTIDE SEQUENCE</scope>
    <source>
        <strain evidence="4">CBS 122367</strain>
    </source>
</reference>
<dbReference type="InterPro" id="IPR002885">
    <property type="entry name" value="PPR_rpt"/>
</dbReference>
<gene>
    <name evidence="4" type="ORF">K458DRAFT_411843</name>
</gene>
<dbReference type="PANTHER" id="PTHR47933">
    <property type="entry name" value="PENTATRICOPEPTIDE REPEAT-CONTAINING PROTEIN 1, MITOCHONDRIAL"/>
    <property type="match status" value="1"/>
</dbReference>
<dbReference type="GO" id="GO:0003729">
    <property type="term" value="F:mRNA binding"/>
    <property type="evidence" value="ECO:0007669"/>
    <property type="project" value="TreeGrafter"/>
</dbReference>
<dbReference type="EMBL" id="MU005569">
    <property type="protein sequence ID" value="KAF2692190.1"/>
    <property type="molecule type" value="Genomic_DNA"/>
</dbReference>
<feature type="repeat" description="PPR" evidence="2">
    <location>
        <begin position="759"/>
        <end position="793"/>
    </location>
</feature>
<dbReference type="PROSITE" id="PS51375">
    <property type="entry name" value="PPR"/>
    <property type="match status" value="3"/>
</dbReference>
<name>A0A6G1JPP1_9PLEO</name>
<evidence type="ECO:0000313" key="4">
    <source>
        <dbReference type="EMBL" id="KAF2692190.1"/>
    </source>
</evidence>
<feature type="compositionally biased region" description="Basic and acidic residues" evidence="3">
    <location>
        <begin position="912"/>
        <end position="925"/>
    </location>
</feature>
<accession>A0A6G1JPP1</accession>
<evidence type="ECO:0008006" key="6">
    <source>
        <dbReference type="Google" id="ProtNLM"/>
    </source>
</evidence>
<dbReference type="InterPro" id="IPR051240">
    <property type="entry name" value="Mito_RNA-Proc/Resp"/>
</dbReference>
<feature type="repeat" description="PPR" evidence="2">
    <location>
        <begin position="724"/>
        <end position="758"/>
    </location>
</feature>
<organism evidence="4 5">
    <name type="scientific">Lentithecium fluviatile CBS 122367</name>
    <dbReference type="NCBI Taxonomy" id="1168545"/>
    <lineage>
        <taxon>Eukaryota</taxon>
        <taxon>Fungi</taxon>
        <taxon>Dikarya</taxon>
        <taxon>Ascomycota</taxon>
        <taxon>Pezizomycotina</taxon>
        <taxon>Dothideomycetes</taxon>
        <taxon>Pleosporomycetidae</taxon>
        <taxon>Pleosporales</taxon>
        <taxon>Massarineae</taxon>
        <taxon>Lentitheciaceae</taxon>
        <taxon>Lentithecium</taxon>
    </lineage>
</organism>
<proteinExistence type="predicted"/>
<dbReference type="OrthoDB" id="185373at2759"/>
<feature type="region of interest" description="Disordered" evidence="3">
    <location>
        <begin position="849"/>
        <end position="873"/>
    </location>
</feature>
<dbReference type="PANTHER" id="PTHR47933:SF11">
    <property type="entry name" value="PENTATRICOPEPTIDE REPEAT-CONTAINING PROTEIN 2"/>
    <property type="match status" value="1"/>
</dbReference>
<sequence length="951" mass="108259">MPRACFPNARFLANADSPLLPLLAPRAFAEAPFPRRSKRRDGRTAQKVQETENNDGKYGDTAMETGSPEGAGSAWGGACRLKLARGSVSGLLQAPKESSNARVLKRSLDLRYADIFSFARQQLRGYSTRDPSKARKREDNGPVNANRIARRRSPQIHTLHMADELAKDDKPGAQGLVRRVVNKRNSRSDRTLKPLQSSPLQRMRKARAARAALTRLNTFLSYAHSTDQSYLMRQGRYRSLKRRVFTLAHDNSEEVDLRQPEGRFKSHVEAFAHLDRRIYSGVKRIAGPAKIRHDPRWGPWAAAFFKTTSDHYEEQLWKRWLALDEETRDSWPYLLIFILHRAPGDALFLLRLLNREGSVKIRDPAVVADALEHLAKLLAGKLYVGNSWKMKHRISWTRAVFVPAFYQIFRDQLSAHRGVCSQDLLLNIANLASIEDLKRVFDLLVDAKANMLYITLLHYANVFAKAGEHEYALLCLKRIVAMPADTAQRRALVNRTNFRWTCALIIRKSMASGENYHKTTDIVAALLEFGVQLDTLLYNTIVSNAMEAGDYTTAFRVYNNLSENGLKPDAHTFSILLHGCTRNDDPAKFDHFAQYCAQVAKELRSPWLATEYLYYLYVRHARQDSYSSVDIARVSAAYLQFFTTTPLEPLCGHIRSEQALAKQAVSKQGFTPMEPPPAAVYLMLQAEIRKATDTSNNDAWNFYLLFRQLVQANYHPSLDELARSPVIWNAFLLSFCRTQQFHNASQLIKYMTEHSPQPNVYSWNIFMQGFFKTTQVQAAERVYEIMRSRGIEPDQFSYGTLLRGYLRANHIEKIGAVMEHVDNEEQMEPELLGALARVHDRKSLMLAMEEGRKRKEQKEEEEAKTAATTEHERWKASPVLTPILGAASFPSVADTVVDRMKDSERASATMPQKDDKKESTEEMRQGDAASPQPMSSFRSSLGFKSILPRIY</sequence>
<feature type="region of interest" description="Disordered" evidence="3">
    <location>
        <begin position="33"/>
        <end position="74"/>
    </location>
</feature>
<feature type="repeat" description="PPR" evidence="2">
    <location>
        <begin position="534"/>
        <end position="568"/>
    </location>
</feature>
<feature type="region of interest" description="Disordered" evidence="3">
    <location>
        <begin position="899"/>
        <end position="940"/>
    </location>
</feature>
<evidence type="ECO:0000256" key="2">
    <source>
        <dbReference type="PROSITE-ProRule" id="PRU00708"/>
    </source>
</evidence>
<dbReference type="Proteomes" id="UP000799291">
    <property type="component" value="Unassembled WGS sequence"/>
</dbReference>
<protein>
    <recommendedName>
        <fullName evidence="6">Pentacotripeptide-repeat region of PRORP domain-containing protein</fullName>
    </recommendedName>
</protein>
<dbReference type="InterPro" id="IPR011990">
    <property type="entry name" value="TPR-like_helical_dom_sf"/>
</dbReference>
<keyword evidence="5" id="KW-1185">Reference proteome</keyword>
<evidence type="ECO:0000256" key="3">
    <source>
        <dbReference type="SAM" id="MobiDB-lite"/>
    </source>
</evidence>
<dbReference type="Pfam" id="PF13041">
    <property type="entry name" value="PPR_2"/>
    <property type="match status" value="2"/>
</dbReference>
<feature type="compositionally biased region" description="Basic and acidic residues" evidence="3">
    <location>
        <begin position="130"/>
        <end position="140"/>
    </location>
</feature>
<dbReference type="NCBIfam" id="TIGR00756">
    <property type="entry name" value="PPR"/>
    <property type="match status" value="2"/>
</dbReference>
<evidence type="ECO:0000256" key="1">
    <source>
        <dbReference type="ARBA" id="ARBA00022737"/>
    </source>
</evidence>
<dbReference type="AlphaFoldDB" id="A0A6G1JPP1"/>